<dbReference type="Pfam" id="PF01535">
    <property type="entry name" value="PPR"/>
    <property type="match status" value="4"/>
</dbReference>
<dbReference type="InterPro" id="IPR002885">
    <property type="entry name" value="PPR_rpt"/>
</dbReference>
<keyword evidence="4" id="KW-1185">Reference proteome</keyword>
<feature type="repeat" description="PPR" evidence="2">
    <location>
        <begin position="475"/>
        <end position="509"/>
    </location>
</feature>
<dbReference type="KEGG" id="sind:105175013"/>
<gene>
    <name evidence="5 6" type="primary">LOC105175013</name>
</gene>
<dbReference type="OrthoDB" id="185373at2759"/>
<dbReference type="PANTHER" id="PTHR47931">
    <property type="entry name" value="OS01G0228400 PROTEIN"/>
    <property type="match status" value="1"/>
</dbReference>
<protein>
    <submittedName>
        <fullName evidence="5 6">Pentatricopeptide repeat-containing protein At1g66345, mitochondrial</fullName>
    </submittedName>
</protein>
<dbReference type="Proteomes" id="UP000504604">
    <property type="component" value="Linkage group LG12"/>
</dbReference>
<evidence type="ECO:0000256" key="1">
    <source>
        <dbReference type="ARBA" id="ARBA00022737"/>
    </source>
</evidence>
<dbReference type="NCBIfam" id="TIGR00756">
    <property type="entry name" value="PPR"/>
    <property type="match status" value="4"/>
</dbReference>
<evidence type="ECO:0000313" key="6">
    <source>
        <dbReference type="RefSeq" id="XP_020554159.1"/>
    </source>
</evidence>
<dbReference type="Pfam" id="PF13041">
    <property type="entry name" value="PPR_2"/>
    <property type="match status" value="1"/>
</dbReference>
<dbReference type="PANTHER" id="PTHR47931:SF2">
    <property type="entry name" value="OS01G0228400 PROTEIN"/>
    <property type="match status" value="1"/>
</dbReference>
<feature type="region of interest" description="Disordered" evidence="3">
    <location>
        <begin position="529"/>
        <end position="550"/>
    </location>
</feature>
<feature type="repeat" description="PPR" evidence="2">
    <location>
        <begin position="370"/>
        <end position="404"/>
    </location>
</feature>
<dbReference type="AlphaFoldDB" id="A0A6I9UMD1"/>
<evidence type="ECO:0000313" key="5">
    <source>
        <dbReference type="RefSeq" id="XP_011095610.1"/>
    </source>
</evidence>
<accession>A0A6I9UMD1</accession>
<evidence type="ECO:0000313" key="4">
    <source>
        <dbReference type="Proteomes" id="UP000504604"/>
    </source>
</evidence>
<dbReference type="GeneID" id="105175013"/>
<feature type="repeat" description="PPR" evidence="2">
    <location>
        <begin position="229"/>
        <end position="263"/>
    </location>
</feature>
<dbReference type="Pfam" id="PF13812">
    <property type="entry name" value="PPR_3"/>
    <property type="match status" value="1"/>
</dbReference>
<dbReference type="RefSeq" id="XP_011095610.1">
    <property type="nucleotide sequence ID" value="XM_011097308.2"/>
</dbReference>
<dbReference type="PROSITE" id="PS51375">
    <property type="entry name" value="PPR"/>
    <property type="match status" value="6"/>
</dbReference>
<name>A0A6I9UMD1_SESIN</name>
<dbReference type="Gene3D" id="1.25.40.10">
    <property type="entry name" value="Tetratricopeptide repeat domain"/>
    <property type="match status" value="4"/>
</dbReference>
<reference evidence="5 6" key="1">
    <citation type="submission" date="2025-04" db="UniProtKB">
        <authorList>
            <consortium name="RefSeq"/>
        </authorList>
    </citation>
    <scope>IDENTIFICATION</scope>
</reference>
<feature type="repeat" description="PPR" evidence="2">
    <location>
        <begin position="335"/>
        <end position="369"/>
    </location>
</feature>
<sequence length="550" mass="62723">MSILFRMFTHKKHALLRFPIPFFPLIHTSSQHMQSNINDSIISIVDSLQKGHNWKILTKKFCSVKFTKPMVENILLQLKEPINSRKALNFFHWSAKEMHFQHGLSSYCIIIHILVKARLIRDAKGLFESVLTRDFSDSKAQTFSVVDSLLENYGVVDSVPFVFDLFIQTCAKLRMVDGVVDACKLLFDHGFTLSVISFNTLLHVMQKSDKAHLVWGVYEHMIDAKICPNEVTMRIMVNALCKEGKLEKFLGIVDRMHGKRCSVPQLIVNTCLVYEMIVENRSEDGLVILKKLLQKNMILDTISYSLIVFAKVKMGNLDAARQIYEEMLKRGFEENAFVCSLFVGAYSEELRIDEAIELLEEMERLGLKPLDETFNQLVKGCSLNGRLEDSLVFCKQMIRMGLLPSLSAINEMFGKLCENGKTKHADEMLTILLDKGFAPDENTYSHLISGYGNDDDMEGLTKLLFEMEYRAISPNVLGFNSLIISLSKCGRLKEAEKYLEIMKAGSLVPSPNVYERLIVGHLQKGSKTRAHQLHSEMVGTNQRPMQDKWD</sequence>
<proteinExistence type="predicted"/>
<organism evidence="4 5">
    <name type="scientific">Sesamum indicum</name>
    <name type="common">Oriental sesame</name>
    <name type="synonym">Sesamum orientale</name>
    <dbReference type="NCBI Taxonomy" id="4182"/>
    <lineage>
        <taxon>Eukaryota</taxon>
        <taxon>Viridiplantae</taxon>
        <taxon>Streptophyta</taxon>
        <taxon>Embryophyta</taxon>
        <taxon>Tracheophyta</taxon>
        <taxon>Spermatophyta</taxon>
        <taxon>Magnoliopsida</taxon>
        <taxon>eudicotyledons</taxon>
        <taxon>Gunneridae</taxon>
        <taxon>Pentapetalae</taxon>
        <taxon>asterids</taxon>
        <taxon>lamiids</taxon>
        <taxon>Lamiales</taxon>
        <taxon>Pedaliaceae</taxon>
        <taxon>Sesamum</taxon>
    </lineage>
</organism>
<dbReference type="InterPro" id="IPR011990">
    <property type="entry name" value="TPR-like_helical_dom_sf"/>
</dbReference>
<feature type="repeat" description="PPR" evidence="2">
    <location>
        <begin position="300"/>
        <end position="334"/>
    </location>
</feature>
<feature type="repeat" description="PPR" evidence="2">
    <location>
        <begin position="440"/>
        <end position="474"/>
    </location>
</feature>
<evidence type="ECO:0000256" key="3">
    <source>
        <dbReference type="SAM" id="MobiDB-lite"/>
    </source>
</evidence>
<evidence type="ECO:0000256" key="2">
    <source>
        <dbReference type="PROSITE-ProRule" id="PRU00708"/>
    </source>
</evidence>
<keyword evidence="1" id="KW-0677">Repeat</keyword>
<dbReference type="RefSeq" id="XP_020554159.1">
    <property type="nucleotide sequence ID" value="XM_020698500.1"/>
</dbReference>